<feature type="transmembrane region" description="Helical" evidence="1">
    <location>
        <begin position="254"/>
        <end position="275"/>
    </location>
</feature>
<name>A0A0V0QTU7_PSEPJ</name>
<protein>
    <recommendedName>
        <fullName evidence="4">t-SNARE coiled-coil homology domain-containing protein</fullName>
    </recommendedName>
</protein>
<sequence>MMKQQVTFLLDKLYKIDKELGGKALDKKTRKKGNEFDNLRLDIQEKLFTFKKKQDERDQKQDQYGNRDQDVIRLNLEVRDLTRECQQDLENLNKKLTIMSKNRKKYTPEQIVNSDKIYQNLVLQYQNLLKKENGDFYDEENPQIKTLTEAKMEVFGNRNRNNQEGQRVKAEGIELEALDRWNKNDELMDEKLDGIIGGIKGLQGKGKQIGTGIDAIQQREKKLGKQIDNTTNTVQGQNASLKKILKHYRKPNKFCLDITMLCLFLGLIAVIYNMIK</sequence>
<dbReference type="OrthoDB" id="305936at2759"/>
<evidence type="ECO:0000256" key="1">
    <source>
        <dbReference type="SAM" id="Phobius"/>
    </source>
</evidence>
<keyword evidence="1" id="KW-0812">Transmembrane</keyword>
<dbReference type="OMA" id="ECKNEVT"/>
<evidence type="ECO:0008006" key="4">
    <source>
        <dbReference type="Google" id="ProtNLM"/>
    </source>
</evidence>
<evidence type="ECO:0000313" key="3">
    <source>
        <dbReference type="Proteomes" id="UP000054937"/>
    </source>
</evidence>
<dbReference type="InParanoid" id="A0A0V0QTU7"/>
<reference evidence="2 3" key="1">
    <citation type="journal article" date="2015" name="Sci. Rep.">
        <title>Genome of the facultative scuticociliatosis pathogen Pseudocohnilembus persalinus provides insight into its virulence through horizontal gene transfer.</title>
        <authorList>
            <person name="Xiong J."/>
            <person name="Wang G."/>
            <person name="Cheng J."/>
            <person name="Tian M."/>
            <person name="Pan X."/>
            <person name="Warren A."/>
            <person name="Jiang C."/>
            <person name="Yuan D."/>
            <person name="Miao W."/>
        </authorList>
    </citation>
    <scope>NUCLEOTIDE SEQUENCE [LARGE SCALE GENOMIC DNA]</scope>
    <source>
        <strain evidence="2">36N120E</strain>
    </source>
</reference>
<keyword evidence="1" id="KW-1133">Transmembrane helix</keyword>
<dbReference type="AlphaFoldDB" id="A0A0V0QTU7"/>
<proteinExistence type="predicted"/>
<comment type="caution">
    <text evidence="2">The sequence shown here is derived from an EMBL/GenBank/DDBJ whole genome shotgun (WGS) entry which is preliminary data.</text>
</comment>
<dbReference type="EMBL" id="LDAU01000105">
    <property type="protein sequence ID" value="KRX05711.1"/>
    <property type="molecule type" value="Genomic_DNA"/>
</dbReference>
<gene>
    <name evidence="2" type="ORF">PPERSA_09851</name>
</gene>
<keyword evidence="3" id="KW-1185">Reference proteome</keyword>
<organism evidence="2 3">
    <name type="scientific">Pseudocohnilembus persalinus</name>
    <name type="common">Ciliate</name>
    <dbReference type="NCBI Taxonomy" id="266149"/>
    <lineage>
        <taxon>Eukaryota</taxon>
        <taxon>Sar</taxon>
        <taxon>Alveolata</taxon>
        <taxon>Ciliophora</taxon>
        <taxon>Intramacronucleata</taxon>
        <taxon>Oligohymenophorea</taxon>
        <taxon>Scuticociliatia</taxon>
        <taxon>Philasterida</taxon>
        <taxon>Pseudocohnilembidae</taxon>
        <taxon>Pseudocohnilembus</taxon>
    </lineage>
</organism>
<dbReference type="Proteomes" id="UP000054937">
    <property type="component" value="Unassembled WGS sequence"/>
</dbReference>
<keyword evidence="1" id="KW-0472">Membrane</keyword>
<evidence type="ECO:0000313" key="2">
    <source>
        <dbReference type="EMBL" id="KRX05711.1"/>
    </source>
</evidence>
<accession>A0A0V0QTU7</accession>